<protein>
    <submittedName>
        <fullName evidence="2">Uncharacterized protein</fullName>
    </submittedName>
</protein>
<dbReference type="Proteomes" id="UP001161017">
    <property type="component" value="Unassembled WGS sequence"/>
</dbReference>
<proteinExistence type="predicted"/>
<dbReference type="EMBL" id="JAPUFD010000006">
    <property type="protein sequence ID" value="MDI1487613.1"/>
    <property type="molecule type" value="Genomic_DNA"/>
</dbReference>
<name>A0AA43QMV3_9LECA</name>
<evidence type="ECO:0000313" key="3">
    <source>
        <dbReference type="Proteomes" id="UP001161017"/>
    </source>
</evidence>
<sequence>MLQTLFTCLALASVTLTAPSNPPSYTKNSQTDKQKFDNIAGVLGVAVAPVNDNSIYNNKKYNGFSLVESLAPATNGVPGVIPQSDPNFIAFGPGDLQTILQGDPAITLDFTDSETVAYDLLSFFFGCALGTEENVSSEPVNCTFTLTGYGPPPLNQKKGDASFFFSPNNGMSVDMVPAVLPASFRGLYRTTFEVKSPAGALVAGLVDNVENAVYTK</sequence>
<feature type="chain" id="PRO_5041438869" evidence="1">
    <location>
        <begin position="18"/>
        <end position="216"/>
    </location>
</feature>
<reference evidence="2" key="1">
    <citation type="journal article" date="2023" name="Genome Biol. Evol.">
        <title>First Whole Genome Sequence and Flow Cytometry Genome Size Data for the Lichen-Forming Fungus Ramalina farinacea (Ascomycota).</title>
        <authorList>
            <person name="Llewellyn T."/>
            <person name="Mian S."/>
            <person name="Hill R."/>
            <person name="Leitch I.J."/>
            <person name="Gaya E."/>
        </authorList>
    </citation>
    <scope>NUCLEOTIDE SEQUENCE</scope>
    <source>
        <strain evidence="2">LIQ254RAFAR</strain>
    </source>
</reference>
<dbReference type="AlphaFoldDB" id="A0AA43QMV3"/>
<comment type="caution">
    <text evidence="2">The sequence shown here is derived from an EMBL/GenBank/DDBJ whole genome shotgun (WGS) entry which is preliminary data.</text>
</comment>
<feature type="signal peptide" evidence="1">
    <location>
        <begin position="1"/>
        <end position="17"/>
    </location>
</feature>
<evidence type="ECO:0000313" key="2">
    <source>
        <dbReference type="EMBL" id="MDI1487613.1"/>
    </source>
</evidence>
<keyword evidence="3" id="KW-1185">Reference proteome</keyword>
<accession>A0AA43QMV3</accession>
<evidence type="ECO:0000256" key="1">
    <source>
        <dbReference type="SAM" id="SignalP"/>
    </source>
</evidence>
<keyword evidence="1" id="KW-0732">Signal</keyword>
<organism evidence="2 3">
    <name type="scientific">Ramalina farinacea</name>
    <dbReference type="NCBI Taxonomy" id="258253"/>
    <lineage>
        <taxon>Eukaryota</taxon>
        <taxon>Fungi</taxon>
        <taxon>Dikarya</taxon>
        <taxon>Ascomycota</taxon>
        <taxon>Pezizomycotina</taxon>
        <taxon>Lecanoromycetes</taxon>
        <taxon>OSLEUM clade</taxon>
        <taxon>Lecanoromycetidae</taxon>
        <taxon>Lecanorales</taxon>
        <taxon>Lecanorineae</taxon>
        <taxon>Ramalinaceae</taxon>
        <taxon>Ramalina</taxon>
    </lineage>
</organism>
<gene>
    <name evidence="2" type="ORF">OHK93_006883</name>
</gene>